<feature type="chain" id="PRO_5043298102" evidence="1">
    <location>
        <begin position="19"/>
        <end position="124"/>
    </location>
</feature>
<dbReference type="KEGG" id="ful:C4N20_01555"/>
<dbReference type="GeneID" id="78453475"/>
<dbReference type="AlphaFoldDB" id="A0AAX1TU40"/>
<dbReference type="Proteomes" id="UP000249008">
    <property type="component" value="Chromosome 1"/>
</dbReference>
<sequence length="124" mass="13936">MKKQLIGLMLVMSSFAFAGGDNTFDLLEEKMELKHSYITDGTHKLKIDDIDIGVVNGTPFVVIETDSLFTDRAWKEFNKKAYNDVAKDIADEIRAALNTDAEVNISLILDKEFGKDKVLSEAQY</sequence>
<accession>A0AAX1TU40</accession>
<dbReference type="RefSeq" id="WP_005981577.1">
    <property type="nucleotide sequence ID" value="NZ_BAABXY010000001.1"/>
</dbReference>
<reference evidence="2 3" key="1">
    <citation type="submission" date="2018-06" db="EMBL/GenBank/DDBJ databases">
        <authorList>
            <consortium name="Pathogen Informatics"/>
            <person name="Doyle S."/>
        </authorList>
    </citation>
    <scope>NUCLEOTIDE SEQUENCE [LARGE SCALE GENOMIC DNA]</scope>
    <source>
        <strain evidence="2 3">NCTC12112</strain>
    </source>
</reference>
<evidence type="ECO:0000313" key="2">
    <source>
        <dbReference type="EMBL" id="SQJ08056.1"/>
    </source>
</evidence>
<evidence type="ECO:0000256" key="1">
    <source>
        <dbReference type="SAM" id="SignalP"/>
    </source>
</evidence>
<evidence type="ECO:0000313" key="3">
    <source>
        <dbReference type="Proteomes" id="UP000249008"/>
    </source>
</evidence>
<proteinExistence type="predicted"/>
<feature type="signal peptide" evidence="1">
    <location>
        <begin position="1"/>
        <end position="18"/>
    </location>
</feature>
<protein>
    <submittedName>
        <fullName evidence="2">Uncharacterized protein</fullName>
    </submittedName>
</protein>
<gene>
    <name evidence="2" type="ORF">NCTC12112_02189</name>
</gene>
<name>A0AAX1TU40_9FUSO</name>
<organism evidence="2 3">
    <name type="scientific">Fusobacterium ulcerans</name>
    <dbReference type="NCBI Taxonomy" id="861"/>
    <lineage>
        <taxon>Bacteria</taxon>
        <taxon>Fusobacteriati</taxon>
        <taxon>Fusobacteriota</taxon>
        <taxon>Fusobacteriia</taxon>
        <taxon>Fusobacteriales</taxon>
        <taxon>Fusobacteriaceae</taxon>
        <taxon>Fusobacterium</taxon>
    </lineage>
</organism>
<keyword evidence="1" id="KW-0732">Signal</keyword>
<dbReference type="EMBL" id="LS483487">
    <property type="protein sequence ID" value="SQJ08056.1"/>
    <property type="molecule type" value="Genomic_DNA"/>
</dbReference>